<reference evidence="6" key="3">
    <citation type="submission" date="2017-10" db="EMBL/GenBank/DDBJ databases">
        <authorList>
            <person name="Vrbovska V."/>
            <person name="Kovarovic V."/>
            <person name="Indrakova A."/>
        </authorList>
    </citation>
    <scope>NUCLEOTIDE SEQUENCE</scope>
    <source>
        <strain evidence="6">CCM 8730</strain>
    </source>
</reference>
<dbReference type="GO" id="GO:0015675">
    <property type="term" value="P:nickel cation transport"/>
    <property type="evidence" value="ECO:0007669"/>
    <property type="project" value="InterPro"/>
</dbReference>
<dbReference type="Proteomes" id="UP001056588">
    <property type="component" value="Chromosome"/>
</dbReference>
<dbReference type="GO" id="GO:0015833">
    <property type="term" value="P:peptide transport"/>
    <property type="evidence" value="ECO:0007669"/>
    <property type="project" value="TreeGrafter"/>
</dbReference>
<dbReference type="Pfam" id="PF00496">
    <property type="entry name" value="SBP_bac_5"/>
    <property type="match status" value="1"/>
</dbReference>
<evidence type="ECO:0000256" key="2">
    <source>
        <dbReference type="ARBA" id="ARBA00005695"/>
    </source>
</evidence>
<dbReference type="GO" id="GO:0016151">
    <property type="term" value="F:nickel cation binding"/>
    <property type="evidence" value="ECO:0007669"/>
    <property type="project" value="InterPro"/>
</dbReference>
<keyword evidence="3 4" id="KW-0732">Signal</keyword>
<evidence type="ECO:0000256" key="1">
    <source>
        <dbReference type="ARBA" id="ARBA00004193"/>
    </source>
</evidence>
<sequence>MNKLTKLSAVILASGLVLAGCGHKGLEEQRDKKQLTYTTVKDIGDMNPHVYEGSMSAERMIYEPLVKNTKDGIKPLLAKKWQVSDDGKTYTFQLRDDVKFHDGTSFDAEAVKKNIDAVQQNKALHSWLKISTLIDSVEVKDKHTVALHLSEAYQPALAELAMPRPYVFVSPKDFKDNTTKDGVKAFDGTGPFKSGKHKKDESAEFVKNDDYWGRKAKLNKVVAKVMPAGETSFLAMQKGETNFAYTDDRGTDSLDKDALKQLTDKGEYKTIRSQAMNTKMIVANSGQKDSAVSDKTVRQAIGHMIDRDKIAKEILDGQEQPATQLFSKNVTDVDFDLPTRHFNTSKAASLLDQAGWKMNNQAGVRQKDGKDLTLSMYYDKASASQKEQAEFLQEAFKQLGVTLNINGETSEKIAERRSSGAYDLMFNQTWGLLYDPQSTMSAFKAKNGYASATSGIKNKKSLYNNIDEAFKIQSQEARSAAYQAILKQVEDESIFIPISHGRMTIVTPKDLNGVTFTQSQYELPFNEMYYK</sequence>
<dbReference type="GO" id="GO:0043190">
    <property type="term" value="C:ATP-binding cassette (ABC) transporter complex"/>
    <property type="evidence" value="ECO:0007669"/>
    <property type="project" value="InterPro"/>
</dbReference>
<evidence type="ECO:0000313" key="6">
    <source>
        <dbReference type="EMBL" id="PHK50132.1"/>
    </source>
</evidence>
<evidence type="ECO:0000313" key="9">
    <source>
        <dbReference type="Proteomes" id="UP001056588"/>
    </source>
</evidence>
<dbReference type="NCBIfam" id="TIGR02294">
    <property type="entry name" value="nickel_nikA"/>
    <property type="match status" value="1"/>
</dbReference>
<evidence type="ECO:0000259" key="5">
    <source>
        <dbReference type="Pfam" id="PF00496"/>
    </source>
</evidence>
<dbReference type="InterPro" id="IPR000914">
    <property type="entry name" value="SBP_5_dom"/>
</dbReference>
<keyword evidence="9" id="KW-1185">Reference proteome</keyword>
<comment type="subcellular location">
    <subcellularLocation>
        <location evidence="1">Cell membrane</location>
        <topology evidence="1">Lipid-anchor</topology>
    </subcellularLocation>
</comment>
<dbReference type="InterPro" id="IPR011980">
    <property type="entry name" value="CntA-like"/>
</dbReference>
<dbReference type="NCBIfam" id="NF047575">
    <property type="entry name" value="opine_bind_CntA"/>
    <property type="match status" value="1"/>
</dbReference>
<evidence type="ECO:0000256" key="3">
    <source>
        <dbReference type="ARBA" id="ARBA00022729"/>
    </source>
</evidence>
<proteinExistence type="inferred from homology"/>
<feature type="domain" description="Solute-binding protein family 5" evidence="5">
    <location>
        <begin position="73"/>
        <end position="449"/>
    </location>
</feature>
<evidence type="ECO:0000256" key="4">
    <source>
        <dbReference type="SAM" id="SignalP"/>
    </source>
</evidence>
<protein>
    <submittedName>
        <fullName evidence="7">Nickel ABC transporter substrate-binding protein</fullName>
    </submittedName>
    <submittedName>
        <fullName evidence="6">Nickel ABC transporter, nickel/metallophore periplasmic binding protein</fullName>
    </submittedName>
</protein>
<dbReference type="PANTHER" id="PTHR30290:SF37">
    <property type="entry name" value="NICKEL-BINDING PERIPLASMIC PROTEIN"/>
    <property type="match status" value="1"/>
</dbReference>
<dbReference type="PROSITE" id="PS01040">
    <property type="entry name" value="SBP_BACTERIAL_5"/>
    <property type="match status" value="1"/>
</dbReference>
<reference evidence="8" key="2">
    <citation type="submission" date="2017-10" db="EMBL/GenBank/DDBJ databases">
        <title>Staphylococcus edaphicus sp. nov., isolated in Antarctica, harbouring mecC gene and genomic islands essential in adaptation to extreme environment.</title>
        <authorList>
            <person name="Pantucek R."/>
            <person name="Sedlacek I."/>
            <person name="Indrakova A."/>
            <person name="Vrbovska V."/>
            <person name="Maslanova I."/>
            <person name="Kovarovic V."/>
            <person name="Svec P."/>
            <person name="Kralova S."/>
            <person name="Kristofova L."/>
            <person name="Keklakova J."/>
            <person name="Petras P."/>
            <person name="Doskar J."/>
        </authorList>
    </citation>
    <scope>NUCLEOTIDE SEQUENCE [LARGE SCALE GENOMIC DNA]</scope>
    <source>
        <strain evidence="8">CCM 5085</strain>
    </source>
</reference>
<dbReference type="PROSITE" id="PS51257">
    <property type="entry name" value="PROKAR_LIPOPROTEIN"/>
    <property type="match status" value="1"/>
</dbReference>
<reference evidence="7" key="4">
    <citation type="submission" date="2022-03" db="EMBL/GenBank/DDBJ databases">
        <title>Complete Genome Sequence of Staphylococcus edaphicus strain CCM 8731.</title>
        <authorList>
            <person name="Rimmer C.O."/>
            <person name="Thomas J.C."/>
        </authorList>
    </citation>
    <scope>NUCLEOTIDE SEQUENCE</scope>
    <source>
        <strain evidence="7">CCM 8731</strain>
    </source>
</reference>
<accession>A0A2C6U8J9</accession>
<dbReference type="RefSeq" id="WP_099089890.1">
    <property type="nucleotide sequence ID" value="NZ_CP093217.1"/>
</dbReference>
<dbReference type="InterPro" id="IPR030678">
    <property type="entry name" value="Peptide/Ni-bd"/>
</dbReference>
<comment type="similarity">
    <text evidence="2">Belongs to the bacterial solute-binding protein 5 family.</text>
</comment>
<dbReference type="EMBL" id="MRZN01000005">
    <property type="protein sequence ID" value="PHK50132.1"/>
    <property type="molecule type" value="Genomic_DNA"/>
</dbReference>
<dbReference type="SUPFAM" id="SSF53850">
    <property type="entry name" value="Periplasmic binding protein-like II"/>
    <property type="match status" value="1"/>
</dbReference>
<dbReference type="Proteomes" id="UP000223828">
    <property type="component" value="Unassembled WGS sequence"/>
</dbReference>
<dbReference type="InterPro" id="IPR023765">
    <property type="entry name" value="SBP_5_CS"/>
</dbReference>
<reference evidence="6" key="1">
    <citation type="journal article" date="2017" name="Appl. Environ. Microbiol.">
        <title>Staphylococcus edaphicus sp. nov., isolated in Antarctica, harbours mecC gene and genomic islands with suspected role in adaptation to extreme environment.</title>
        <authorList>
            <person name="Pantucek R."/>
            <person name="Sedlacek I."/>
            <person name="Indrakova A."/>
            <person name="Vrbovska V."/>
            <person name="Maslanova I."/>
            <person name="Kovarovic V."/>
            <person name="Svec P."/>
            <person name="Kralova S."/>
            <person name="Kristofova L."/>
            <person name="Keklakova J."/>
            <person name="Petras P."/>
            <person name="Doskar J."/>
        </authorList>
    </citation>
    <scope>NUCLEOTIDE SEQUENCE</scope>
    <source>
        <strain evidence="6">CCM 8730</strain>
    </source>
</reference>
<dbReference type="Gene3D" id="3.10.105.10">
    <property type="entry name" value="Dipeptide-binding Protein, Domain 3"/>
    <property type="match status" value="1"/>
</dbReference>
<dbReference type="AlphaFoldDB" id="A0A2C6U8J9"/>
<dbReference type="PIRSF" id="PIRSF002741">
    <property type="entry name" value="MppA"/>
    <property type="match status" value="1"/>
</dbReference>
<feature type="signal peptide" evidence="4">
    <location>
        <begin position="1"/>
        <end position="19"/>
    </location>
</feature>
<dbReference type="GO" id="GO:1904680">
    <property type="term" value="F:peptide transmembrane transporter activity"/>
    <property type="evidence" value="ECO:0007669"/>
    <property type="project" value="TreeGrafter"/>
</dbReference>
<evidence type="ECO:0000313" key="7">
    <source>
        <dbReference type="EMBL" id="UQW81630.1"/>
    </source>
</evidence>
<dbReference type="GO" id="GO:0030288">
    <property type="term" value="C:outer membrane-bounded periplasmic space"/>
    <property type="evidence" value="ECO:0007669"/>
    <property type="project" value="TreeGrafter"/>
</dbReference>
<dbReference type="CDD" id="cd08489">
    <property type="entry name" value="PBP2_NikA"/>
    <property type="match status" value="1"/>
</dbReference>
<dbReference type="Gene3D" id="3.40.190.10">
    <property type="entry name" value="Periplasmic binding protein-like II"/>
    <property type="match status" value="1"/>
</dbReference>
<name>A0A2C6U8J9_9STAP</name>
<gene>
    <name evidence="6" type="primary">nikA</name>
    <name evidence="6" type="ORF">BTJ66_05135</name>
    <name evidence="7" type="ORF">MNY58_00470</name>
</gene>
<dbReference type="GO" id="GO:0020037">
    <property type="term" value="F:heme binding"/>
    <property type="evidence" value="ECO:0007669"/>
    <property type="project" value="InterPro"/>
</dbReference>
<evidence type="ECO:0000313" key="8">
    <source>
        <dbReference type="Proteomes" id="UP000223828"/>
    </source>
</evidence>
<dbReference type="PANTHER" id="PTHR30290">
    <property type="entry name" value="PERIPLASMIC BINDING COMPONENT OF ABC TRANSPORTER"/>
    <property type="match status" value="1"/>
</dbReference>
<feature type="chain" id="PRO_5038903217" evidence="4">
    <location>
        <begin position="20"/>
        <end position="531"/>
    </location>
</feature>
<organism evidence="6 8">
    <name type="scientific">Staphylococcus edaphicus</name>
    <dbReference type="NCBI Taxonomy" id="1955013"/>
    <lineage>
        <taxon>Bacteria</taxon>
        <taxon>Bacillati</taxon>
        <taxon>Bacillota</taxon>
        <taxon>Bacilli</taxon>
        <taxon>Bacillales</taxon>
        <taxon>Staphylococcaceae</taxon>
        <taxon>Staphylococcus</taxon>
    </lineage>
</organism>
<dbReference type="EMBL" id="CP093217">
    <property type="protein sequence ID" value="UQW81630.1"/>
    <property type="molecule type" value="Genomic_DNA"/>
</dbReference>
<dbReference type="InterPro" id="IPR039424">
    <property type="entry name" value="SBP_5"/>
</dbReference>
<dbReference type="OrthoDB" id="9771733at2"/>